<dbReference type="EMBL" id="CAJVQC010067315">
    <property type="protein sequence ID" value="CAG8807129.1"/>
    <property type="molecule type" value="Genomic_DNA"/>
</dbReference>
<feature type="non-terminal residue" evidence="1">
    <location>
        <position position="1"/>
    </location>
</feature>
<comment type="caution">
    <text evidence="1">The sequence shown here is derived from an EMBL/GenBank/DDBJ whole genome shotgun (WGS) entry which is preliminary data.</text>
</comment>
<evidence type="ECO:0000313" key="1">
    <source>
        <dbReference type="EMBL" id="CAG8807129.1"/>
    </source>
</evidence>
<accession>A0ACA9RU40</accession>
<name>A0ACA9RU40_9GLOM</name>
<organism evidence="1 2">
    <name type="scientific">Racocetra persica</name>
    <dbReference type="NCBI Taxonomy" id="160502"/>
    <lineage>
        <taxon>Eukaryota</taxon>
        <taxon>Fungi</taxon>
        <taxon>Fungi incertae sedis</taxon>
        <taxon>Mucoromycota</taxon>
        <taxon>Glomeromycotina</taxon>
        <taxon>Glomeromycetes</taxon>
        <taxon>Diversisporales</taxon>
        <taxon>Gigasporaceae</taxon>
        <taxon>Racocetra</taxon>
    </lineage>
</organism>
<dbReference type="Proteomes" id="UP000789920">
    <property type="component" value="Unassembled WGS sequence"/>
</dbReference>
<feature type="non-terminal residue" evidence="1">
    <location>
        <position position="89"/>
    </location>
</feature>
<protein>
    <submittedName>
        <fullName evidence="1">19772_t:CDS:1</fullName>
    </submittedName>
</protein>
<evidence type="ECO:0000313" key="2">
    <source>
        <dbReference type="Proteomes" id="UP000789920"/>
    </source>
</evidence>
<keyword evidence="2" id="KW-1185">Reference proteome</keyword>
<gene>
    <name evidence="1" type="ORF">RPERSI_LOCUS22322</name>
</gene>
<proteinExistence type="predicted"/>
<sequence length="89" mass="10477">IQDFKIKCHGEDASANHDIADAIILELKNLFQYNTQDIYNMNEMEIGKFVYTSLISLENTNEKYESDTLGLYMSFNIQQEFNELLNYHE</sequence>
<reference evidence="1" key="1">
    <citation type="submission" date="2021-06" db="EMBL/GenBank/DDBJ databases">
        <authorList>
            <person name="Kallberg Y."/>
            <person name="Tangrot J."/>
            <person name="Rosling A."/>
        </authorList>
    </citation>
    <scope>NUCLEOTIDE SEQUENCE</scope>
    <source>
        <strain evidence="1">MA461A</strain>
    </source>
</reference>